<dbReference type="AlphaFoldDB" id="A0A5M3X1G1"/>
<comment type="caution">
    <text evidence="1">The sequence shown here is derived from an EMBL/GenBank/DDBJ whole genome shotgun (WGS) entry which is preliminary data.</text>
</comment>
<gene>
    <name evidence="1" type="ORF">Amac_091520</name>
</gene>
<protein>
    <submittedName>
        <fullName evidence="1">Uncharacterized protein</fullName>
    </submittedName>
</protein>
<proteinExistence type="predicted"/>
<name>A0A5M3X1G1_9ACTN</name>
<evidence type="ECO:0000313" key="2">
    <source>
        <dbReference type="Proteomes" id="UP000331127"/>
    </source>
</evidence>
<keyword evidence="2" id="KW-1185">Reference proteome</keyword>
<evidence type="ECO:0000313" key="1">
    <source>
        <dbReference type="EMBL" id="GES15555.1"/>
    </source>
</evidence>
<sequence>MIVQIIDLHLAARLADELIAALLPRTRAGACSLVGSWCERCGAGTISRLVKMYVCVGAPPLYVYGSCGSC</sequence>
<dbReference type="EMBL" id="BLAE01000078">
    <property type="protein sequence ID" value="GES15555.1"/>
    <property type="molecule type" value="Genomic_DNA"/>
</dbReference>
<accession>A0A5M3X1G1</accession>
<reference evidence="1 2" key="1">
    <citation type="submission" date="2019-10" db="EMBL/GenBank/DDBJ databases">
        <title>Whole genome shotgun sequence of Acrocarpospora macrocephala NBRC 16266.</title>
        <authorList>
            <person name="Ichikawa N."/>
            <person name="Kimura A."/>
            <person name="Kitahashi Y."/>
            <person name="Komaki H."/>
            <person name="Oguchi A."/>
        </authorList>
    </citation>
    <scope>NUCLEOTIDE SEQUENCE [LARGE SCALE GENOMIC DNA]</scope>
    <source>
        <strain evidence="1 2">NBRC 16266</strain>
    </source>
</reference>
<dbReference type="Proteomes" id="UP000331127">
    <property type="component" value="Unassembled WGS sequence"/>
</dbReference>
<organism evidence="1 2">
    <name type="scientific">Acrocarpospora macrocephala</name>
    <dbReference type="NCBI Taxonomy" id="150177"/>
    <lineage>
        <taxon>Bacteria</taxon>
        <taxon>Bacillati</taxon>
        <taxon>Actinomycetota</taxon>
        <taxon>Actinomycetes</taxon>
        <taxon>Streptosporangiales</taxon>
        <taxon>Streptosporangiaceae</taxon>
        <taxon>Acrocarpospora</taxon>
    </lineage>
</organism>